<protein>
    <recommendedName>
        <fullName evidence="4">Sulfotransferase family protein</fullName>
    </recommendedName>
</protein>
<dbReference type="RefSeq" id="WP_121531652.1">
    <property type="nucleotide sequence ID" value="NZ_RCHI01000004.1"/>
</dbReference>
<dbReference type="Proteomes" id="UP000279673">
    <property type="component" value="Unassembled WGS sequence"/>
</dbReference>
<comment type="caution">
    <text evidence="2">The sequence shown here is derived from an EMBL/GenBank/DDBJ whole genome shotgun (WGS) entry which is preliminary data.</text>
</comment>
<reference evidence="2 3" key="1">
    <citation type="submission" date="2018-10" db="EMBL/GenBank/DDBJ databases">
        <title>Rhodobacter sp . BO-81.</title>
        <authorList>
            <person name="Im W.T."/>
        </authorList>
    </citation>
    <scope>NUCLEOTIDE SEQUENCE [LARGE SCALE GENOMIC DNA]</scope>
    <source>
        <strain evidence="2 3">BO-81</strain>
    </source>
</reference>
<keyword evidence="3" id="KW-1185">Reference proteome</keyword>
<sequence>MPQDILWLGVHKTGTTFLQKSLDRSQQALQAAGIGWTGLESFRAAWTRPLLHADHDVAPAPAETFPDCACRLVFDENILALVQDAVTPAGLYPQGADRAQIVARHLGLRAPRLVLGLRGFAGYLPSLYCEMLKSTPFRPFRSFLRWPPEAMSWLPLIDRLRAAFPDSPMLLYRAEDLPGNEARLLAAVTGLAPDAFTLHEGTERPGFSQAAIDAITARAETAPMTPEAVKAMAAALPRGLDRPGFDPWDAREHALFRAIEARDLAVLRRRAEAPGTGLRLFTPEPGLSRAPPARLRSP</sequence>
<evidence type="ECO:0000313" key="2">
    <source>
        <dbReference type="EMBL" id="RLL71293.1"/>
    </source>
</evidence>
<organism evidence="2 3">
    <name type="scientific">Paenirhodobacter hankyongi</name>
    <dbReference type="NCBI Taxonomy" id="2294033"/>
    <lineage>
        <taxon>Bacteria</taxon>
        <taxon>Pseudomonadati</taxon>
        <taxon>Pseudomonadota</taxon>
        <taxon>Alphaproteobacteria</taxon>
        <taxon>Rhodobacterales</taxon>
        <taxon>Rhodobacter group</taxon>
        <taxon>Paenirhodobacter</taxon>
    </lineage>
</organism>
<dbReference type="InterPro" id="IPR027417">
    <property type="entry name" value="P-loop_NTPase"/>
</dbReference>
<name>A0A421BSP8_9RHOB</name>
<evidence type="ECO:0008006" key="4">
    <source>
        <dbReference type="Google" id="ProtNLM"/>
    </source>
</evidence>
<evidence type="ECO:0000313" key="3">
    <source>
        <dbReference type="Proteomes" id="UP000279673"/>
    </source>
</evidence>
<gene>
    <name evidence="2" type="ORF">DYS74_05280</name>
</gene>
<accession>A0A421BSP8</accession>
<proteinExistence type="predicted"/>
<dbReference type="AlphaFoldDB" id="A0A421BSP8"/>
<dbReference type="SUPFAM" id="SSF52540">
    <property type="entry name" value="P-loop containing nucleoside triphosphate hydrolases"/>
    <property type="match status" value="1"/>
</dbReference>
<evidence type="ECO:0000256" key="1">
    <source>
        <dbReference type="SAM" id="MobiDB-lite"/>
    </source>
</evidence>
<dbReference type="EMBL" id="RCHI01000004">
    <property type="protein sequence ID" value="RLL71293.1"/>
    <property type="molecule type" value="Genomic_DNA"/>
</dbReference>
<feature type="region of interest" description="Disordered" evidence="1">
    <location>
        <begin position="277"/>
        <end position="298"/>
    </location>
</feature>